<accession>A0AA88A221</accession>
<comment type="caution">
    <text evidence="1">The sequence shown here is derived from an EMBL/GenBank/DDBJ whole genome shotgun (WGS) entry which is preliminary data.</text>
</comment>
<evidence type="ECO:0000313" key="1">
    <source>
        <dbReference type="EMBL" id="GMN48164.1"/>
    </source>
</evidence>
<keyword evidence="2" id="KW-1185">Reference proteome</keyword>
<sequence>MCSTEEKDWSSGAFGAGSGEIAKTRVGIGNSIDGRSEIHAPKPKVSRFCSPKSNNSWFSTLEIIAPRPATTEEIVFVISIATITSWIVTAEFGFRRLVAPFNTPRFEINEMGGGGIIQARLLDRHLENKVFLRAGGVGIGSGVRAVS</sequence>
<dbReference type="Proteomes" id="UP001187192">
    <property type="component" value="Unassembled WGS sequence"/>
</dbReference>
<organism evidence="1 2">
    <name type="scientific">Ficus carica</name>
    <name type="common">Common fig</name>
    <dbReference type="NCBI Taxonomy" id="3494"/>
    <lineage>
        <taxon>Eukaryota</taxon>
        <taxon>Viridiplantae</taxon>
        <taxon>Streptophyta</taxon>
        <taxon>Embryophyta</taxon>
        <taxon>Tracheophyta</taxon>
        <taxon>Spermatophyta</taxon>
        <taxon>Magnoliopsida</taxon>
        <taxon>eudicotyledons</taxon>
        <taxon>Gunneridae</taxon>
        <taxon>Pentapetalae</taxon>
        <taxon>rosids</taxon>
        <taxon>fabids</taxon>
        <taxon>Rosales</taxon>
        <taxon>Moraceae</taxon>
        <taxon>Ficeae</taxon>
        <taxon>Ficus</taxon>
    </lineage>
</organism>
<dbReference type="AlphaFoldDB" id="A0AA88A221"/>
<gene>
    <name evidence="1" type="ORF">TIFTF001_017349</name>
</gene>
<evidence type="ECO:0000313" key="2">
    <source>
        <dbReference type="Proteomes" id="UP001187192"/>
    </source>
</evidence>
<proteinExistence type="predicted"/>
<dbReference type="EMBL" id="BTGU01000027">
    <property type="protein sequence ID" value="GMN48164.1"/>
    <property type="molecule type" value="Genomic_DNA"/>
</dbReference>
<protein>
    <submittedName>
        <fullName evidence="1">Uncharacterized protein</fullName>
    </submittedName>
</protein>
<reference evidence="1" key="1">
    <citation type="submission" date="2023-07" db="EMBL/GenBank/DDBJ databases">
        <title>draft genome sequence of fig (Ficus carica).</title>
        <authorList>
            <person name="Takahashi T."/>
            <person name="Nishimura K."/>
        </authorList>
    </citation>
    <scope>NUCLEOTIDE SEQUENCE</scope>
</reference>
<name>A0AA88A221_FICCA</name>